<sequence>MEEEISDSRSCYRMTRHSWFTQRAFTINKQHNIWDRESGLNRYNKQGCLPVLTHEQEFYRSIVPGLSVSNAGYGLGFIRKFTPDGKMLISFSLQKDALWVFKYKGVGSVQNSLRSCYEEVVDCDLDIDPDLAQDLFNFHLAIPIITEQYSRWTLNREFSIFLENGRYVLLAARCYINYISVPREYYLKYPDIHDDTEIFDYTFFLVDLKEGIVSDTYKIRDYVSLNNNYGVSAVGNLIAITSYCRQCIDILEVHNGKLVSLCQLNKEQETMRREQLNHELHTNGVPEPPMKGILSPLKQQCISHLYKEANACNCCERKERLLKFYKDFPLYEEVKLAKSQFINKETLLMRFEMPRNTSTDTGSEQPSRDTMYFKLYVFYSLSELKVLRIFQHDSKELLHLQRDFYESLRNVRSWHTGRPASSPSNSIYYRFKHDT</sequence>
<comment type="caution">
    <text evidence="1">The sequence shown here is derived from an EMBL/GenBank/DDBJ whole genome shotgun (WGS) entry which is preliminary data.</text>
</comment>
<reference evidence="1" key="1">
    <citation type="submission" date="2020-11" db="EMBL/GenBank/DDBJ databases">
        <authorList>
            <person name="Whitehead M."/>
        </authorList>
    </citation>
    <scope>NUCLEOTIDE SEQUENCE</scope>
    <source>
        <strain evidence="1">EGII</strain>
    </source>
</reference>
<evidence type="ECO:0000313" key="1">
    <source>
        <dbReference type="EMBL" id="CAD7012019.1"/>
    </source>
</evidence>
<protein>
    <submittedName>
        <fullName evidence="1">(Mediterranean fruit fly) hypothetical protein</fullName>
    </submittedName>
</protein>
<gene>
    <name evidence="1" type="ORF">CCAP1982_LOCUS20128</name>
</gene>
<dbReference type="AlphaFoldDB" id="A0A811VCV2"/>
<keyword evidence="2" id="KW-1185">Reference proteome</keyword>
<dbReference type="Pfam" id="PF09737">
    <property type="entry name" value="Det1"/>
    <property type="match status" value="1"/>
</dbReference>
<dbReference type="GO" id="GO:0031625">
    <property type="term" value="F:ubiquitin protein ligase binding"/>
    <property type="evidence" value="ECO:0007669"/>
    <property type="project" value="TreeGrafter"/>
</dbReference>
<dbReference type="GO" id="GO:0032436">
    <property type="term" value="P:positive regulation of proteasomal ubiquitin-dependent protein catabolic process"/>
    <property type="evidence" value="ECO:0007669"/>
    <property type="project" value="TreeGrafter"/>
</dbReference>
<dbReference type="PANTHER" id="PTHR13374:SF3">
    <property type="entry name" value="DET1 HOMOLOG"/>
    <property type="match status" value="1"/>
</dbReference>
<proteinExistence type="predicted"/>
<organism evidence="1 2">
    <name type="scientific">Ceratitis capitata</name>
    <name type="common">Mediterranean fruit fly</name>
    <name type="synonym">Tephritis capitata</name>
    <dbReference type="NCBI Taxonomy" id="7213"/>
    <lineage>
        <taxon>Eukaryota</taxon>
        <taxon>Metazoa</taxon>
        <taxon>Ecdysozoa</taxon>
        <taxon>Arthropoda</taxon>
        <taxon>Hexapoda</taxon>
        <taxon>Insecta</taxon>
        <taxon>Pterygota</taxon>
        <taxon>Neoptera</taxon>
        <taxon>Endopterygota</taxon>
        <taxon>Diptera</taxon>
        <taxon>Brachycera</taxon>
        <taxon>Muscomorpha</taxon>
        <taxon>Tephritoidea</taxon>
        <taxon>Tephritidae</taxon>
        <taxon>Ceratitis</taxon>
        <taxon>Ceratitis</taxon>
    </lineage>
</organism>
<dbReference type="OrthoDB" id="18339at2759"/>
<dbReference type="GO" id="GO:0016567">
    <property type="term" value="P:protein ubiquitination"/>
    <property type="evidence" value="ECO:0007669"/>
    <property type="project" value="TreeGrafter"/>
</dbReference>
<dbReference type="GO" id="GO:0005634">
    <property type="term" value="C:nucleus"/>
    <property type="evidence" value="ECO:0007669"/>
    <property type="project" value="TreeGrafter"/>
</dbReference>
<dbReference type="EMBL" id="CAJHJT010000056">
    <property type="protein sequence ID" value="CAD7012019.1"/>
    <property type="molecule type" value="Genomic_DNA"/>
</dbReference>
<name>A0A811VCV2_CERCA</name>
<dbReference type="GO" id="GO:0031461">
    <property type="term" value="C:cullin-RING ubiquitin ligase complex"/>
    <property type="evidence" value="ECO:0007669"/>
    <property type="project" value="TreeGrafter"/>
</dbReference>
<accession>A0A811VCV2</accession>
<dbReference type="Proteomes" id="UP000606786">
    <property type="component" value="Unassembled WGS sequence"/>
</dbReference>
<dbReference type="PANTHER" id="PTHR13374">
    <property type="entry name" value="DET1 HOMOLOG DE-ETIOLATED-1 HOMOLOG"/>
    <property type="match status" value="1"/>
</dbReference>
<dbReference type="GO" id="GO:1990756">
    <property type="term" value="F:ubiquitin-like ligase-substrate adaptor activity"/>
    <property type="evidence" value="ECO:0007669"/>
    <property type="project" value="TreeGrafter"/>
</dbReference>
<evidence type="ECO:0000313" key="2">
    <source>
        <dbReference type="Proteomes" id="UP000606786"/>
    </source>
</evidence>
<dbReference type="InterPro" id="IPR019138">
    <property type="entry name" value="De-etiolated_protein_1_Det1"/>
</dbReference>